<sequence>MKTLMVFRLESRTRSRRVDSRCSCTTRTLKWCTAMHRFSSLSAPRSRTGRATLATLSARLSPSALPNRQERCTRHLQHLRWFGASTLLVLWLARPPSVCASCGSSASRSPSLHPTGDSRRSRPLRRWCLLLLPMESLCHPFTASRELWSGLA</sequence>
<proteinExistence type="predicted"/>
<dbReference type="AlphaFoldDB" id="A0A836GWA5"/>
<dbReference type="GeneID" id="92361934"/>
<dbReference type="KEGG" id="loi:92361934"/>
<keyword evidence="2" id="KW-1185">Reference proteome</keyword>
<organism evidence="1 2">
    <name type="scientific">Leishmania orientalis</name>
    <dbReference type="NCBI Taxonomy" id="2249476"/>
    <lineage>
        <taxon>Eukaryota</taxon>
        <taxon>Discoba</taxon>
        <taxon>Euglenozoa</taxon>
        <taxon>Kinetoplastea</taxon>
        <taxon>Metakinetoplastina</taxon>
        <taxon>Trypanosomatida</taxon>
        <taxon>Trypanosomatidae</taxon>
        <taxon>Leishmaniinae</taxon>
        <taxon>Leishmania</taxon>
    </lineage>
</organism>
<name>A0A836GWA5_9TRYP</name>
<comment type="caution">
    <text evidence="1">The sequence shown here is derived from an EMBL/GenBank/DDBJ whole genome shotgun (WGS) entry which is preliminary data.</text>
</comment>
<dbReference type="EMBL" id="JAFHLR010000020">
    <property type="protein sequence ID" value="KAG5480309.1"/>
    <property type="molecule type" value="Genomic_DNA"/>
</dbReference>
<dbReference type="RefSeq" id="XP_067063640.1">
    <property type="nucleotide sequence ID" value="XM_067208000.1"/>
</dbReference>
<evidence type="ECO:0000313" key="1">
    <source>
        <dbReference type="EMBL" id="KAG5480309.1"/>
    </source>
</evidence>
<accession>A0A836GWA5</accession>
<protein>
    <submittedName>
        <fullName evidence="1">Uncharacterized protein</fullName>
    </submittedName>
</protein>
<gene>
    <name evidence="1" type="ORF">LSCM4_06075</name>
</gene>
<evidence type="ECO:0000313" key="2">
    <source>
        <dbReference type="Proteomes" id="UP000674143"/>
    </source>
</evidence>
<reference evidence="1 2" key="1">
    <citation type="submission" date="2021-02" db="EMBL/GenBank/DDBJ databases">
        <title>Leishmania (Mundinia) orientalis Genome sequencing and assembly.</title>
        <authorList>
            <person name="Almutairi H."/>
            <person name="Gatherer D."/>
        </authorList>
    </citation>
    <scope>NUCLEOTIDE SEQUENCE [LARGE SCALE GENOMIC DNA]</scope>
    <source>
        <strain evidence="1">LSCM4</strain>
    </source>
</reference>
<dbReference type="Proteomes" id="UP000674143">
    <property type="component" value="Chromosome 20"/>
</dbReference>